<accession>A0A9I9D7V6</accession>
<sequence length="190" mass="20787">MGCSVLPTKKQSTASTFNQIRCSSPVKKPDAEVALIKLSNGKLEELVELPGKLQALERLEPIGDHFGGLEAISVETLNHTNVAEAIIQVKRNLCGFIPSMIEIADEKCGTFFLNYGDIEVLCPPPKVKGELSNFNRNLFVFIPRKSQGKFPALCSPEKPPVQSQSVASSSEFNPQSNVNTDTTLKRKEKA</sequence>
<feature type="compositionally biased region" description="Low complexity" evidence="1">
    <location>
        <begin position="160"/>
        <end position="170"/>
    </location>
</feature>
<evidence type="ECO:0000256" key="1">
    <source>
        <dbReference type="SAM" id="MobiDB-lite"/>
    </source>
</evidence>
<protein>
    <submittedName>
        <fullName evidence="2">Uncharacterized protein</fullName>
    </submittedName>
</protein>
<dbReference type="EnsemblPlants" id="MELO3C014327.2.1">
    <property type="protein sequence ID" value="MELO3C014327.2.1"/>
    <property type="gene ID" value="MELO3C014327.2"/>
</dbReference>
<proteinExistence type="predicted"/>
<evidence type="ECO:0000313" key="2">
    <source>
        <dbReference type="EnsemblPlants" id="MELO3C014327.2.1"/>
    </source>
</evidence>
<feature type="compositionally biased region" description="Polar residues" evidence="1">
    <location>
        <begin position="171"/>
        <end position="182"/>
    </location>
</feature>
<dbReference type="AlphaFoldDB" id="A0A9I9D7V6"/>
<feature type="region of interest" description="Disordered" evidence="1">
    <location>
        <begin position="153"/>
        <end position="190"/>
    </location>
</feature>
<organism evidence="2">
    <name type="scientific">Cucumis melo</name>
    <name type="common">Muskmelon</name>
    <dbReference type="NCBI Taxonomy" id="3656"/>
    <lineage>
        <taxon>Eukaryota</taxon>
        <taxon>Viridiplantae</taxon>
        <taxon>Streptophyta</taxon>
        <taxon>Embryophyta</taxon>
        <taxon>Tracheophyta</taxon>
        <taxon>Spermatophyta</taxon>
        <taxon>Magnoliopsida</taxon>
        <taxon>eudicotyledons</taxon>
        <taxon>Gunneridae</taxon>
        <taxon>Pentapetalae</taxon>
        <taxon>rosids</taxon>
        <taxon>fabids</taxon>
        <taxon>Cucurbitales</taxon>
        <taxon>Cucurbitaceae</taxon>
        <taxon>Benincaseae</taxon>
        <taxon>Cucumis</taxon>
    </lineage>
</organism>
<reference evidence="2" key="1">
    <citation type="submission" date="2023-03" db="UniProtKB">
        <authorList>
            <consortium name="EnsemblPlants"/>
        </authorList>
    </citation>
    <scope>IDENTIFICATION</scope>
</reference>
<dbReference type="Gramene" id="MELO3C014327.2.1">
    <property type="protein sequence ID" value="MELO3C014327.2.1"/>
    <property type="gene ID" value="MELO3C014327.2"/>
</dbReference>
<name>A0A9I9D7V6_CUCME</name>